<evidence type="ECO:0000256" key="4">
    <source>
        <dbReference type="PROSITE-ProRule" id="PRU00834"/>
    </source>
</evidence>
<dbReference type="GO" id="GO:0005739">
    <property type="term" value="C:mitochondrion"/>
    <property type="evidence" value="ECO:0007669"/>
    <property type="project" value="TreeGrafter"/>
</dbReference>
<evidence type="ECO:0000256" key="1">
    <source>
        <dbReference type="ARBA" id="ARBA00022723"/>
    </source>
</evidence>
<evidence type="ECO:0000256" key="5">
    <source>
        <dbReference type="SAM" id="MobiDB-lite"/>
    </source>
</evidence>
<evidence type="ECO:0000259" key="6">
    <source>
        <dbReference type="PROSITE" id="PS51501"/>
    </source>
</evidence>
<dbReference type="PANTHER" id="PTHR20922:SF13">
    <property type="entry name" value="DNL-TYPE ZINC FINGER PROTEIN"/>
    <property type="match status" value="1"/>
</dbReference>
<dbReference type="VEuPathDB" id="TriTrypDB:LtaPh_2508500"/>
<dbReference type="GO" id="GO:0050821">
    <property type="term" value="P:protein stabilization"/>
    <property type="evidence" value="ECO:0007669"/>
    <property type="project" value="TreeGrafter"/>
</dbReference>
<feature type="region of interest" description="Disordered" evidence="5">
    <location>
        <begin position="77"/>
        <end position="116"/>
    </location>
</feature>
<dbReference type="Proteomes" id="UP000419144">
    <property type="component" value="Unassembled WGS sequence"/>
</dbReference>
<reference evidence="7" key="1">
    <citation type="submission" date="2019-11" db="EMBL/GenBank/DDBJ databases">
        <title>Leishmania tarentolae CDS.</title>
        <authorList>
            <person name="Goto Y."/>
            <person name="Yamagishi J."/>
        </authorList>
    </citation>
    <scope>NUCLEOTIDE SEQUENCE [LARGE SCALE GENOMIC DNA]</scope>
    <source>
        <strain evidence="7">Parrot Tar II</strain>
    </source>
</reference>
<evidence type="ECO:0000313" key="8">
    <source>
        <dbReference type="Proteomes" id="UP000419144"/>
    </source>
</evidence>
<dbReference type="EMBL" id="BLBS01000034">
    <property type="protein sequence ID" value="GET89174.1"/>
    <property type="molecule type" value="Genomic_DNA"/>
</dbReference>
<feature type="compositionally biased region" description="Low complexity" evidence="5">
    <location>
        <begin position="93"/>
        <end position="116"/>
    </location>
</feature>
<dbReference type="GO" id="GO:0006457">
    <property type="term" value="P:protein folding"/>
    <property type="evidence" value="ECO:0007669"/>
    <property type="project" value="TreeGrafter"/>
</dbReference>
<keyword evidence="3" id="KW-0862">Zinc</keyword>
<comment type="caution">
    <text evidence="7">The sequence shown here is derived from an EMBL/GenBank/DDBJ whole genome shotgun (WGS) entry which is preliminary data.</text>
</comment>
<organism evidence="7 8">
    <name type="scientific">Leishmania tarentolae</name>
    <name type="common">Sauroleishmania tarentolae</name>
    <dbReference type="NCBI Taxonomy" id="5689"/>
    <lineage>
        <taxon>Eukaryota</taxon>
        <taxon>Discoba</taxon>
        <taxon>Euglenozoa</taxon>
        <taxon>Kinetoplastea</taxon>
        <taxon>Metakinetoplastina</taxon>
        <taxon>Trypanosomatida</taxon>
        <taxon>Trypanosomatidae</taxon>
        <taxon>Leishmaniinae</taxon>
        <taxon>Leishmania</taxon>
        <taxon>lizard Leishmania</taxon>
    </lineage>
</organism>
<evidence type="ECO:0000256" key="2">
    <source>
        <dbReference type="ARBA" id="ARBA00022771"/>
    </source>
</evidence>
<feature type="domain" description="DNL-type" evidence="6">
    <location>
        <begin position="158"/>
        <end position="253"/>
    </location>
</feature>
<dbReference type="Pfam" id="PF05180">
    <property type="entry name" value="zf-DNL"/>
    <property type="match status" value="1"/>
</dbReference>
<dbReference type="InterPro" id="IPR024158">
    <property type="entry name" value="Mt_import_TIM15"/>
</dbReference>
<proteinExistence type="predicted"/>
<dbReference type="GO" id="GO:0051087">
    <property type="term" value="F:protein-folding chaperone binding"/>
    <property type="evidence" value="ECO:0007669"/>
    <property type="project" value="TreeGrafter"/>
</dbReference>
<name>A0A640KJE1_LEITA</name>
<accession>A0A640KJE1</accession>
<keyword evidence="1" id="KW-0479">Metal-binding</keyword>
<dbReference type="AlphaFoldDB" id="A0A640KJE1"/>
<dbReference type="GO" id="GO:0030150">
    <property type="term" value="P:protein import into mitochondrial matrix"/>
    <property type="evidence" value="ECO:0007669"/>
    <property type="project" value="TreeGrafter"/>
</dbReference>
<dbReference type="GO" id="GO:0008270">
    <property type="term" value="F:zinc ion binding"/>
    <property type="evidence" value="ECO:0007669"/>
    <property type="project" value="UniProtKB-KW"/>
</dbReference>
<dbReference type="PROSITE" id="PS51501">
    <property type="entry name" value="ZF_DNL"/>
    <property type="match status" value="1"/>
</dbReference>
<sequence length="259" mass="27377">MFSSPLCIKHVHTKVRVMLHHSELLSAPRRLAVLRISHVGNRVVSALAPGLQSTLRAPLSAASFSAASLVVSSHRWYSTGTSSGDTPNRGHLEATTPPTEAATAAPTGPTTHGSATASATVAEQLKVLSPEDQERILNALQAPSQEKSSVMGGAGIGPTDGDMVAAFTCRPCDYRMVKRFSKHAYTKGIVIVECPNCRAKHLLADNLGWMEDTATNIEDILKAKGERVVRIGGTEGDYQVVAASASDASSTPLAETRQP</sequence>
<dbReference type="PANTHER" id="PTHR20922">
    <property type="entry name" value="DNL-TYPE ZINC FINGER PROTEIN"/>
    <property type="match status" value="1"/>
</dbReference>
<protein>
    <recommendedName>
        <fullName evidence="6">DNL-type domain-containing protein</fullName>
    </recommendedName>
</protein>
<keyword evidence="2 4" id="KW-0863">Zinc-finger</keyword>
<evidence type="ECO:0000256" key="3">
    <source>
        <dbReference type="ARBA" id="ARBA00022833"/>
    </source>
</evidence>
<evidence type="ECO:0000313" key="7">
    <source>
        <dbReference type="EMBL" id="GET89174.1"/>
    </source>
</evidence>
<gene>
    <name evidence="7" type="ORF">LtaPh_2508500</name>
</gene>
<feature type="compositionally biased region" description="Polar residues" evidence="5">
    <location>
        <begin position="77"/>
        <end position="86"/>
    </location>
</feature>
<dbReference type="OrthoDB" id="512667at2759"/>
<dbReference type="InterPro" id="IPR007853">
    <property type="entry name" value="Znf_DNL-typ"/>
</dbReference>
<keyword evidence="8" id="KW-1185">Reference proteome</keyword>